<gene>
    <name evidence="8" type="primary">USO1</name>
    <name evidence="8" type="ORF">FIM1_4379</name>
</gene>
<dbReference type="EMBL" id="CP015061">
    <property type="protein sequence ID" value="QGN18061.1"/>
    <property type="molecule type" value="Genomic_DNA"/>
</dbReference>
<feature type="coiled-coil region" evidence="4">
    <location>
        <begin position="1118"/>
        <end position="1470"/>
    </location>
</feature>
<reference evidence="8 9" key="1">
    <citation type="submission" date="2016-03" db="EMBL/GenBank/DDBJ databases">
        <title>How can Kluyveromyces marxianus grow so fast - potential evolutionary course in Saccharomyces Complex revealed by comparative genomics.</title>
        <authorList>
            <person name="Mo W."/>
            <person name="Lu W."/>
            <person name="Yang X."/>
            <person name="Qi J."/>
            <person name="Lv H."/>
        </authorList>
    </citation>
    <scope>NUCLEOTIDE SEQUENCE [LARGE SCALE GENOMIC DNA]</scope>
    <source>
        <strain evidence="8 9">FIM1</strain>
    </source>
</reference>
<accession>A0ABX6F2E8</accession>
<comment type="subcellular location">
    <subcellularLocation>
        <location evidence="1">Golgi apparatus</location>
    </subcellularLocation>
</comment>
<dbReference type="InterPro" id="IPR006955">
    <property type="entry name" value="Uso1_p115_C"/>
</dbReference>
<feature type="coiled-coil region" evidence="4">
    <location>
        <begin position="1495"/>
        <end position="1599"/>
    </location>
</feature>
<evidence type="ECO:0000256" key="4">
    <source>
        <dbReference type="SAM" id="Coils"/>
    </source>
</evidence>
<dbReference type="Proteomes" id="UP000422736">
    <property type="component" value="Chromosome 7"/>
</dbReference>
<organism evidence="8 9">
    <name type="scientific">Kluyveromyces marxianus</name>
    <name type="common">Yeast</name>
    <name type="synonym">Candida kefyr</name>
    <dbReference type="NCBI Taxonomy" id="4911"/>
    <lineage>
        <taxon>Eukaryota</taxon>
        <taxon>Fungi</taxon>
        <taxon>Dikarya</taxon>
        <taxon>Ascomycota</taxon>
        <taxon>Saccharomycotina</taxon>
        <taxon>Saccharomycetes</taxon>
        <taxon>Saccharomycetales</taxon>
        <taxon>Saccharomycetaceae</taxon>
        <taxon>Kluyveromyces</taxon>
    </lineage>
</organism>
<feature type="compositionally biased region" description="Acidic residues" evidence="5">
    <location>
        <begin position="1741"/>
        <end position="1757"/>
    </location>
</feature>
<dbReference type="SUPFAM" id="SSF48371">
    <property type="entry name" value="ARM repeat"/>
    <property type="match status" value="1"/>
</dbReference>
<evidence type="ECO:0000313" key="8">
    <source>
        <dbReference type="EMBL" id="QGN18061.1"/>
    </source>
</evidence>
<dbReference type="InterPro" id="IPR024095">
    <property type="entry name" value="Vesicle_P115"/>
</dbReference>
<keyword evidence="2" id="KW-0333">Golgi apparatus</keyword>
<evidence type="ECO:0000259" key="6">
    <source>
        <dbReference type="Pfam" id="PF04869"/>
    </source>
</evidence>
<feature type="coiled-coil region" evidence="4">
    <location>
        <begin position="707"/>
        <end position="991"/>
    </location>
</feature>
<evidence type="ECO:0000256" key="3">
    <source>
        <dbReference type="ARBA" id="ARBA00023054"/>
    </source>
</evidence>
<dbReference type="PANTHER" id="PTHR10013">
    <property type="entry name" value="GENERAL VESICULAR TRANSPORT FACTOR P115"/>
    <property type="match status" value="1"/>
</dbReference>
<evidence type="ECO:0000259" key="7">
    <source>
        <dbReference type="Pfam" id="PF04871"/>
    </source>
</evidence>
<feature type="region of interest" description="Disordered" evidence="5">
    <location>
        <begin position="1738"/>
        <end position="1757"/>
    </location>
</feature>
<keyword evidence="3 4" id="KW-0175">Coiled coil</keyword>
<protein>
    <submittedName>
        <fullName evidence="8">Intracellular protein transport protein USO1</fullName>
    </submittedName>
</protein>
<evidence type="ECO:0000256" key="1">
    <source>
        <dbReference type="ARBA" id="ARBA00004555"/>
    </source>
</evidence>
<feature type="domain" description="Uso1/p115-like vesicle tethering protein C-terminal" evidence="7">
    <location>
        <begin position="1626"/>
        <end position="1757"/>
    </location>
</feature>
<feature type="domain" description="Vesicle tethering protein Uso1/P115-like head" evidence="6">
    <location>
        <begin position="364"/>
        <end position="679"/>
    </location>
</feature>
<dbReference type="Pfam" id="PF04871">
    <property type="entry name" value="Uso1_p115_C"/>
    <property type="match status" value="1"/>
</dbReference>
<dbReference type="InterPro" id="IPR011989">
    <property type="entry name" value="ARM-like"/>
</dbReference>
<feature type="coiled-coil region" evidence="4">
    <location>
        <begin position="1625"/>
        <end position="1732"/>
    </location>
</feature>
<dbReference type="SUPFAM" id="SSF57997">
    <property type="entry name" value="Tropomyosin"/>
    <property type="match status" value="1"/>
</dbReference>
<proteinExistence type="predicted"/>
<evidence type="ECO:0000256" key="2">
    <source>
        <dbReference type="ARBA" id="ARBA00023034"/>
    </source>
</evidence>
<dbReference type="InterPro" id="IPR006953">
    <property type="entry name" value="Vesicle_Uso1_P115_head"/>
</dbReference>
<dbReference type="Gene3D" id="1.10.287.1490">
    <property type="match status" value="2"/>
</dbReference>
<dbReference type="Pfam" id="PF04869">
    <property type="entry name" value="Uso1_p115_head"/>
    <property type="match status" value="1"/>
</dbReference>
<feature type="coiled-coil region" evidence="4">
    <location>
        <begin position="1020"/>
        <end position="1089"/>
    </location>
</feature>
<keyword evidence="9" id="KW-1185">Reference proteome</keyword>
<dbReference type="PANTHER" id="PTHR10013:SF0">
    <property type="entry name" value="GENERAL VESICULAR TRANSPORT FACTOR P115"/>
    <property type="match status" value="1"/>
</dbReference>
<sequence>MELIQGIIQPPKAQSVEETIPTLCDRLENSTLISDRRSAVLGLKSFSREYRETVVASGLKSLINTLVKDQEDEDLVRAVLETLLILFIRGEGEEDLTRNWISQQSRLQNGKYPSPLVMKEENESVDQFSLWITDALTQTDEVIKLLFTFLDSSVFQIKLYSIQLLEALIATRPTKAREVILNIPTGVSNLVKLLDDINEPIRDETILLLMAVVNDNSHFQKLVAFENVFEKLFSIIDDEGGLRGSLVVNDCLSLINNILKYNTSNQTLFFETGNLQHLINLLREPLSTEEEFFWNEQRIKNVNTVLDIIRLTVEDGNTVTKAHQDRLFEAEGLMVVLRLAFFIHTPNDTRLTALLTIADMIRSNSAIQHKFSQIDVPYWDPSMPSSPVSAETKLVPVTTLLLSWTLNLNSVHIFDIRVASLELLKSYFLEKENRVSLLADQIEKFNETSDSIESNTNASVLEPIFNYDPNLNLNPYKLFFSTDLLMFFISCDKSEGTTLSMLRDISFAGDIDDNDDEKMVAVQTVGELLITSFNSKDIRIPIAFLSFLIFWLYEDPVSVSQFLSNKSLINSLVSFAVQVEHQDTSLRCLVTMLLGVIYEFSSPDSPLTRKDLYGLLISRISEDNYSSRIKQLRESELFTSSPESYLAPSFDETGLPNIFFSTYFIDLVNKNIYRIQSSLKRPPDELPAVKITFELYDQLLSDFHKTKLDLTATSAEYKEKADSLNKELDKVTEKLQRIEEEKNQAESELKRMTSEYADMKRDLEQTKENLHSVSTTSKNLEELKIKNSTDIAEKEKLLQQLKDKVERLEQELLDMTNLKLKAEDGINKMSRELFSLTKEKESLKTEVTNLNNQLQKHEKSSSTQIASLQKQINAKDQEILNYNKSLKDYREKNNAFEKKVNTLTKEKEELDAKLSSQTALIPKLTEKLKSLANNYKDLEAEKEECAKQYLEENATIQKSLNEANAKIEMILEEKTSLIKQLDELKQNHKIETLKTEESLARLSTENSEKTATIIHLQNSIKELQSQLDVSSSQNDQLEEKIKVLNAKCLDLEKSLNIAKKSSADSASTIEELNDSIIAINEELQAVTSERDSLSSINKTLLEEKNSYEDTIKEKDVHLEEVKKSLDGLEINIQQLKDDHDKKVSELQDTIDQKEFKLSELQDNINALEHQSKTTIDALNSEIEALNTKIKEFDSLQASRDELTSELENKSQKIKSLQEDFEKNLKKEQEKSEELVSKLAEKDTKVLDLESKVEDLTKSIALSQEKLEAKDIELKKHEINVKEKIASLESLNHALNSAKKENQDLLSSLEQEKAKAKKEQEKLIENLSSAKSELKEKIEELEEERKLLTEGSSELNQQFSAKISKLEGTLEKTKTNYEKKMQGLEDTIDSLREQSKKVHKELEEEVNKLRTETDKRQKLEKLIAQKDKEIQDYKEKLDFSDSNLVSLTEKLKSTNERLDDAIKNSSEMEALSEKEKEKTLEGQNKIRALEAEIESTKGLQSEIDDVKKELASVIKEKTFLSNEVKALEEKLSELESKTEADTSQITSLENELKQATANVDVSNNKIKESETLLEKTRKNLEILQDQYNEARDNFELKSTELNAVMKDNHELKLEFEAHKTSNDSLLNSLKKENQELLENISKLKDELLQKEKSTVDLEQSSVKEREKLSKELSESTSKLTVLSEEKDSLNKEITILKKELSEWKKRAEDRSEIDELMILVSELDEQKSKYKQKLCDLGVEISSDEEEEEGSDDGTDED</sequence>
<evidence type="ECO:0000313" key="9">
    <source>
        <dbReference type="Proteomes" id="UP000422736"/>
    </source>
</evidence>
<dbReference type="Gene3D" id="1.25.10.10">
    <property type="entry name" value="Leucine-rich Repeat Variant"/>
    <property type="match status" value="1"/>
</dbReference>
<evidence type="ECO:0000256" key="5">
    <source>
        <dbReference type="SAM" id="MobiDB-lite"/>
    </source>
</evidence>
<dbReference type="InterPro" id="IPR016024">
    <property type="entry name" value="ARM-type_fold"/>
</dbReference>
<name>A0ABX6F2E8_KLUMA</name>